<evidence type="ECO:0000256" key="9">
    <source>
        <dbReference type="ARBA" id="ARBA00022989"/>
    </source>
</evidence>
<evidence type="ECO:0000256" key="13">
    <source>
        <dbReference type="ARBA" id="ARBA00030987"/>
    </source>
</evidence>
<dbReference type="GO" id="GO:0005743">
    <property type="term" value="C:mitochondrial inner membrane"/>
    <property type="evidence" value="ECO:0007669"/>
    <property type="project" value="UniProtKB-SubCell"/>
</dbReference>
<organism evidence="14 15">
    <name type="scientific">Paramuricea clavata</name>
    <name type="common">Red gorgonian</name>
    <name type="synonym">Violescent sea-whip</name>
    <dbReference type="NCBI Taxonomy" id="317549"/>
    <lineage>
        <taxon>Eukaryota</taxon>
        <taxon>Metazoa</taxon>
        <taxon>Cnidaria</taxon>
        <taxon>Anthozoa</taxon>
        <taxon>Octocorallia</taxon>
        <taxon>Malacalcyonacea</taxon>
        <taxon>Plexauridae</taxon>
        <taxon>Paramuricea</taxon>
    </lineage>
</organism>
<evidence type="ECO:0000256" key="12">
    <source>
        <dbReference type="ARBA" id="ARBA00030212"/>
    </source>
</evidence>
<evidence type="ECO:0000256" key="8">
    <source>
        <dbReference type="ARBA" id="ARBA00022982"/>
    </source>
</evidence>
<comment type="subcellular location">
    <subcellularLocation>
        <location evidence="1">Mitochondrion inner membrane</location>
        <topology evidence="1">Single-pass membrane protein</topology>
    </subcellularLocation>
</comment>
<comment type="caution">
    <text evidence="14">The sequence shown here is derived from an EMBL/GenBank/DDBJ whole genome shotgun (WGS) entry which is preliminary data.</text>
</comment>
<accession>A0A6S7FNT4</accession>
<evidence type="ECO:0000256" key="2">
    <source>
        <dbReference type="ARBA" id="ARBA00007260"/>
    </source>
</evidence>
<evidence type="ECO:0000256" key="5">
    <source>
        <dbReference type="ARBA" id="ARBA00022660"/>
    </source>
</evidence>
<evidence type="ECO:0000256" key="7">
    <source>
        <dbReference type="ARBA" id="ARBA00022792"/>
    </source>
</evidence>
<keyword evidence="9" id="KW-1133">Transmembrane helix</keyword>
<proteinExistence type="inferred from homology"/>
<gene>
    <name evidence="14" type="ORF">PACLA_8A020898</name>
</gene>
<keyword evidence="5" id="KW-0679">Respiratory chain</keyword>
<dbReference type="OrthoDB" id="15108at2759"/>
<keyword evidence="15" id="KW-1185">Reference proteome</keyword>
<reference evidence="14" key="1">
    <citation type="submission" date="2020-04" db="EMBL/GenBank/DDBJ databases">
        <authorList>
            <person name="Alioto T."/>
            <person name="Alioto T."/>
            <person name="Gomez Garrido J."/>
        </authorList>
    </citation>
    <scope>NUCLEOTIDE SEQUENCE</scope>
    <source>
        <strain evidence="14">A484AB</strain>
    </source>
</reference>
<keyword evidence="6" id="KW-0812">Transmembrane</keyword>
<evidence type="ECO:0000256" key="6">
    <source>
        <dbReference type="ARBA" id="ARBA00022692"/>
    </source>
</evidence>
<evidence type="ECO:0000256" key="4">
    <source>
        <dbReference type="ARBA" id="ARBA00022448"/>
    </source>
</evidence>
<dbReference type="Pfam" id="PF07225">
    <property type="entry name" value="NDUF_B4"/>
    <property type="match status" value="1"/>
</dbReference>
<keyword evidence="10" id="KW-0496">Mitochondrion</keyword>
<dbReference type="EMBL" id="CACRXK020000127">
    <property type="protein sequence ID" value="CAB3978583.1"/>
    <property type="molecule type" value="Genomic_DNA"/>
</dbReference>
<name>A0A6S7FNT4_PARCT</name>
<protein>
    <recommendedName>
        <fullName evidence="3">NADH dehydrogenase [ubiquinone] 1 beta subcomplex subunit 4</fullName>
    </recommendedName>
    <alternativeName>
        <fullName evidence="12">Complex I-B15</fullName>
    </alternativeName>
    <alternativeName>
        <fullName evidence="13">NADH-ubiquinone oxidoreductase B15 subunit</fullName>
    </alternativeName>
</protein>
<dbReference type="AlphaFoldDB" id="A0A6S7FNT4"/>
<keyword evidence="4" id="KW-0813">Transport</keyword>
<comment type="similarity">
    <text evidence="2">Belongs to the complex I NDUFB4 subunit family.</text>
</comment>
<keyword evidence="7" id="KW-0999">Mitochondrion inner membrane</keyword>
<keyword evidence="8" id="KW-0249">Electron transport</keyword>
<sequence length="111" mass="12828">MAEFSGPQNGKGPDPVKITLQRKAELKAKGKFIPPEQYASLIRDPAIERWGSMREKTQDHFKFRPRTIFLGVMWCAVVPAAYYFFLKWENKQKHFMTGKTPQEHLGEQAST</sequence>
<evidence type="ECO:0000256" key="1">
    <source>
        <dbReference type="ARBA" id="ARBA00004434"/>
    </source>
</evidence>
<evidence type="ECO:0000256" key="10">
    <source>
        <dbReference type="ARBA" id="ARBA00023128"/>
    </source>
</evidence>
<dbReference type="Proteomes" id="UP001152795">
    <property type="component" value="Unassembled WGS sequence"/>
</dbReference>
<evidence type="ECO:0000313" key="14">
    <source>
        <dbReference type="EMBL" id="CAB3978583.1"/>
    </source>
</evidence>
<evidence type="ECO:0000256" key="11">
    <source>
        <dbReference type="ARBA" id="ARBA00023136"/>
    </source>
</evidence>
<dbReference type="InterPro" id="IPR009866">
    <property type="entry name" value="NADH_UbQ_OxRdtase_NDUFB4_su"/>
</dbReference>
<evidence type="ECO:0000313" key="15">
    <source>
        <dbReference type="Proteomes" id="UP001152795"/>
    </source>
</evidence>
<evidence type="ECO:0000256" key="3">
    <source>
        <dbReference type="ARBA" id="ARBA00018681"/>
    </source>
</evidence>
<keyword evidence="11" id="KW-0472">Membrane</keyword>